<name>A0A9P9A161_9PEZI</name>
<accession>A0A9P9A161</accession>
<protein>
    <submittedName>
        <fullName evidence="5">Uncharacterized protein</fullName>
    </submittedName>
</protein>
<dbReference type="Proteomes" id="UP000758603">
    <property type="component" value="Unassembled WGS sequence"/>
</dbReference>
<dbReference type="RefSeq" id="XP_045963307.1">
    <property type="nucleotide sequence ID" value="XM_046101212.1"/>
</dbReference>
<feature type="coiled-coil region" evidence="2">
    <location>
        <begin position="219"/>
        <end position="246"/>
    </location>
</feature>
<feature type="domain" description="DUF7708" evidence="3">
    <location>
        <begin position="92"/>
        <end position="220"/>
    </location>
</feature>
<comment type="caution">
    <text evidence="5">The sequence shown here is derived from an EMBL/GenBank/DDBJ whole genome shotgun (WGS) entry which is preliminary data.</text>
</comment>
<dbReference type="AlphaFoldDB" id="A0A9P9A161"/>
<reference evidence="5" key="1">
    <citation type="journal article" date="2021" name="Nat. Commun.">
        <title>Genetic determinants of endophytism in the Arabidopsis root mycobiome.</title>
        <authorList>
            <person name="Mesny F."/>
            <person name="Miyauchi S."/>
            <person name="Thiergart T."/>
            <person name="Pickel B."/>
            <person name="Atanasova L."/>
            <person name="Karlsson M."/>
            <person name="Huettel B."/>
            <person name="Barry K.W."/>
            <person name="Haridas S."/>
            <person name="Chen C."/>
            <person name="Bauer D."/>
            <person name="Andreopoulos W."/>
            <person name="Pangilinan J."/>
            <person name="LaButti K."/>
            <person name="Riley R."/>
            <person name="Lipzen A."/>
            <person name="Clum A."/>
            <person name="Drula E."/>
            <person name="Henrissat B."/>
            <person name="Kohler A."/>
            <person name="Grigoriev I.V."/>
            <person name="Martin F.M."/>
            <person name="Hacquard S."/>
        </authorList>
    </citation>
    <scope>NUCLEOTIDE SEQUENCE</scope>
    <source>
        <strain evidence="5">MPI-SDFR-AT-0073</strain>
    </source>
</reference>
<proteinExistence type="predicted"/>
<dbReference type="InterPro" id="IPR056125">
    <property type="entry name" value="DUF7708"/>
</dbReference>
<organism evidence="5 6">
    <name type="scientific">Truncatella angustata</name>
    <dbReference type="NCBI Taxonomy" id="152316"/>
    <lineage>
        <taxon>Eukaryota</taxon>
        <taxon>Fungi</taxon>
        <taxon>Dikarya</taxon>
        <taxon>Ascomycota</taxon>
        <taxon>Pezizomycotina</taxon>
        <taxon>Sordariomycetes</taxon>
        <taxon>Xylariomycetidae</taxon>
        <taxon>Amphisphaeriales</taxon>
        <taxon>Sporocadaceae</taxon>
        <taxon>Truncatella</taxon>
    </lineage>
</organism>
<sequence length="512" mass="59294">MVLSDKDLAMVSQSNGNQTRFHRRARDSKYFSPAEKSALDIDNFDHLGSLWNSAVDARRDYDSAHAHGQKRIAQKSRDIVASAYEVFRDIAPMLELVIEISAPYGAIAIGTISFFLMVANNRNSMETRIRVTMTTIKDNMPSIQLYQQIYNDRHQLDKQLQTKILMAYEVMMRFCMETTNFYKMSGMRRWVQSLMESNELTTLSCDMQSAFNEVRLLAEVLLSKNVNLLRKEISDLRRENKRLQDSADWRKLEKIQESFGLDSFSAEHHEKMLQRYKDELSVQTELNVPFLENLHEPNHKTLLEHNDFRMWQQSSQSQMLLLVGYNDRSLYNSAHCWVSPLTMHITSSTMRPECLYAVYVVGLQDQESIKSILCTVFLQLLRQRSSALQAEKSYAELLTTIQEEKTMDGDVREATAGLVKIALRVMNILGESEPVWIILERVDRCRFKASTRPCEQLLQIMVHLVESSKANVRVLATVNGYDWPVDQQDDALEKREPERVVTHVAKQRQVFV</sequence>
<keyword evidence="1" id="KW-0677">Repeat</keyword>
<evidence type="ECO:0000313" key="5">
    <source>
        <dbReference type="EMBL" id="KAH6659176.1"/>
    </source>
</evidence>
<evidence type="ECO:0000259" key="3">
    <source>
        <dbReference type="Pfam" id="PF24809"/>
    </source>
</evidence>
<dbReference type="Pfam" id="PF24809">
    <property type="entry name" value="DUF7708"/>
    <property type="match status" value="1"/>
</dbReference>
<dbReference type="OrthoDB" id="5389929at2759"/>
<dbReference type="Pfam" id="PF24883">
    <property type="entry name" value="NPHP3_N"/>
    <property type="match status" value="1"/>
</dbReference>
<feature type="domain" description="Nephrocystin 3-like N-terminal" evidence="4">
    <location>
        <begin position="301"/>
        <end position="477"/>
    </location>
</feature>
<dbReference type="GeneID" id="70130104"/>
<gene>
    <name evidence="5" type="ORF">BKA67DRAFT_543781</name>
</gene>
<evidence type="ECO:0000259" key="4">
    <source>
        <dbReference type="Pfam" id="PF24883"/>
    </source>
</evidence>
<evidence type="ECO:0000313" key="6">
    <source>
        <dbReference type="Proteomes" id="UP000758603"/>
    </source>
</evidence>
<evidence type="ECO:0000256" key="1">
    <source>
        <dbReference type="ARBA" id="ARBA00022737"/>
    </source>
</evidence>
<keyword evidence="2" id="KW-0175">Coiled coil</keyword>
<keyword evidence="6" id="KW-1185">Reference proteome</keyword>
<dbReference type="EMBL" id="JAGPXC010000001">
    <property type="protein sequence ID" value="KAH6659176.1"/>
    <property type="molecule type" value="Genomic_DNA"/>
</dbReference>
<evidence type="ECO:0000256" key="2">
    <source>
        <dbReference type="SAM" id="Coils"/>
    </source>
</evidence>
<dbReference type="InterPro" id="IPR056884">
    <property type="entry name" value="NPHP3-like_N"/>
</dbReference>